<dbReference type="NCBIfam" id="NF002318">
    <property type="entry name" value="PRK01253.1"/>
    <property type="match status" value="1"/>
</dbReference>
<evidence type="ECO:0000313" key="15">
    <source>
        <dbReference type="EMBL" id="RNI10753.1"/>
    </source>
</evidence>
<dbReference type="GeneID" id="30582488"/>
<evidence type="ECO:0000256" key="11">
    <source>
        <dbReference type="ARBA" id="ARBA00031868"/>
    </source>
</evidence>
<reference evidence="15 19" key="3">
    <citation type="submission" date="2018-10" db="EMBL/GenBank/DDBJ databases">
        <title>Cultivation of a novel Methanohalophilus strain from Kebrit Deep of the Red Sea and a genomic comparison of members of the genus Methanohalophilus.</title>
        <authorList>
            <person name="Guan Y."/>
            <person name="Ngugi D.K."/>
            <person name="Stingl U."/>
        </authorList>
    </citation>
    <scope>NUCLEOTIDE SEQUENCE [LARGE SCALE GENOMIC DNA]</scope>
    <source>
        <strain evidence="15 19">DSM 3094</strain>
    </source>
</reference>
<comment type="subunit">
    <text evidence="12">Component of the protein translocase complex. Heterotrimer consisting of alpha (SecY), beta (SecG) and gamma (SecE) subunits. Can form oligomers of the heterotrimer.</text>
</comment>
<keyword evidence="5 12" id="KW-1003">Cell membrane</keyword>
<dbReference type="Proteomes" id="UP000198669">
    <property type="component" value="Unassembled WGS sequence"/>
</dbReference>
<proteinExistence type="inferred from homology"/>
<evidence type="ECO:0000313" key="19">
    <source>
        <dbReference type="Proteomes" id="UP000267921"/>
    </source>
</evidence>
<evidence type="ECO:0000256" key="13">
    <source>
        <dbReference type="SAM" id="Phobius"/>
    </source>
</evidence>
<dbReference type="RefSeq" id="WP_072560722.1">
    <property type="nucleotide sequence ID" value="NZ_CP017921.1"/>
</dbReference>
<dbReference type="InterPro" id="IPR016482">
    <property type="entry name" value="SecG/Sec61-beta/Sbh"/>
</dbReference>
<dbReference type="STRING" id="2177.BHR79_01985"/>
<keyword evidence="4 12" id="KW-0813">Transport</keyword>
<dbReference type="EMBL" id="RJJG01000001">
    <property type="protein sequence ID" value="RNI10753.1"/>
    <property type="molecule type" value="Genomic_DNA"/>
</dbReference>
<dbReference type="Proteomes" id="UP000186879">
    <property type="component" value="Chromosome"/>
</dbReference>
<evidence type="ECO:0000313" key="18">
    <source>
        <dbReference type="Proteomes" id="UP000198669"/>
    </source>
</evidence>
<keyword evidence="7 12" id="KW-0653">Protein transport</keyword>
<evidence type="ECO:0000256" key="4">
    <source>
        <dbReference type="ARBA" id="ARBA00022448"/>
    </source>
</evidence>
<evidence type="ECO:0000256" key="6">
    <source>
        <dbReference type="ARBA" id="ARBA00022692"/>
    </source>
</evidence>
<comment type="function">
    <text evidence="12">Involved in protein export. The function of the beta subunit is unknown, but it may be involved in stabilization of the trimeric complex.</text>
</comment>
<dbReference type="GO" id="GO:0005886">
    <property type="term" value="C:plasma membrane"/>
    <property type="evidence" value="ECO:0007669"/>
    <property type="project" value="UniProtKB-SubCell"/>
</dbReference>
<reference evidence="14 17" key="1">
    <citation type="submission" date="2016-10" db="EMBL/GenBank/DDBJ databases">
        <title>Methanohalophilus halophilus.</title>
        <authorList>
            <person name="L'haridon S."/>
        </authorList>
    </citation>
    <scope>NUCLEOTIDE SEQUENCE [LARGE SCALE GENOMIC DNA]</scope>
    <source>
        <strain evidence="14 17">Z-7982</strain>
    </source>
</reference>
<evidence type="ECO:0000313" key="16">
    <source>
        <dbReference type="EMBL" id="SDW04723.1"/>
    </source>
</evidence>
<comment type="similarity">
    <text evidence="2 12">Belongs to the SEC61-beta family.</text>
</comment>
<dbReference type="Proteomes" id="UP000267921">
    <property type="component" value="Unassembled WGS sequence"/>
</dbReference>
<evidence type="ECO:0000256" key="9">
    <source>
        <dbReference type="ARBA" id="ARBA00023010"/>
    </source>
</evidence>
<dbReference type="Pfam" id="PF03911">
    <property type="entry name" value="Sec61_beta"/>
    <property type="match status" value="1"/>
</dbReference>
<protein>
    <recommendedName>
        <fullName evidence="3 12">Preprotein translocase subunit SecG</fullName>
    </recommendedName>
    <alternativeName>
        <fullName evidence="11 12">Protein transport protein Sec61 subunit beta homolog</fullName>
    </alternativeName>
</protein>
<feature type="topological domain" description="Cytoplasmic" evidence="12">
    <location>
        <begin position="1"/>
        <end position="31"/>
    </location>
</feature>
<evidence type="ECO:0000256" key="3">
    <source>
        <dbReference type="ARBA" id="ARBA00014522"/>
    </source>
</evidence>
<gene>
    <name evidence="12" type="primary">secG</name>
    <name evidence="14" type="ORF">BHR79_01985</name>
    <name evidence="15" type="ORF">EFE40_00800</name>
    <name evidence="16" type="ORF">SAMN04515625_0222</name>
</gene>
<dbReference type="HAMAP" id="MF_00751">
    <property type="entry name" value="SecG"/>
    <property type="match status" value="1"/>
</dbReference>
<dbReference type="KEGG" id="mhaz:BHR79_01985"/>
<reference evidence="16 18" key="2">
    <citation type="submission" date="2016-10" db="EMBL/GenBank/DDBJ databases">
        <authorList>
            <person name="de Groot N.N."/>
        </authorList>
    </citation>
    <scope>NUCLEOTIDE SEQUENCE [LARGE SCALE GENOMIC DNA]</scope>
    <source>
        <strain evidence="16 18">Z-7982</strain>
    </source>
</reference>
<feature type="transmembrane region" description="Helical" evidence="13">
    <location>
        <begin position="35"/>
        <end position="56"/>
    </location>
</feature>
<name>A0A1L3Q0H4_9EURY</name>
<sequence>MGKKKQSNNGLMSSAGLMRYYEEDKRAIHLDPKAVIVFGLLCGFAVLLLSASYGTWP</sequence>
<evidence type="ECO:0000313" key="14">
    <source>
        <dbReference type="EMBL" id="APH38377.1"/>
    </source>
</evidence>
<evidence type="ECO:0000256" key="1">
    <source>
        <dbReference type="ARBA" id="ARBA00004162"/>
    </source>
</evidence>
<accession>A0A1L3Q0H4</accession>
<keyword evidence="8 12" id="KW-1133">Transmembrane helix</keyword>
<evidence type="ECO:0000256" key="12">
    <source>
        <dbReference type="HAMAP-Rule" id="MF_00751"/>
    </source>
</evidence>
<evidence type="ECO:0000256" key="10">
    <source>
        <dbReference type="ARBA" id="ARBA00023136"/>
    </source>
</evidence>
<evidence type="ECO:0000256" key="5">
    <source>
        <dbReference type="ARBA" id="ARBA00022475"/>
    </source>
</evidence>
<keyword evidence="6 12" id="KW-0812">Transmembrane</keyword>
<dbReference type="AlphaFoldDB" id="A0A1L3Q0H4"/>
<dbReference type="EMBL" id="CP017921">
    <property type="protein sequence ID" value="APH38377.1"/>
    <property type="molecule type" value="Genomic_DNA"/>
</dbReference>
<evidence type="ECO:0000256" key="2">
    <source>
        <dbReference type="ARBA" id="ARBA00006103"/>
    </source>
</evidence>
<comment type="subcellular location">
    <subcellularLocation>
        <location evidence="1 12">Cell membrane</location>
        <topology evidence="1 12">Single-pass membrane protein</topology>
    </subcellularLocation>
</comment>
<evidence type="ECO:0000313" key="17">
    <source>
        <dbReference type="Proteomes" id="UP000186879"/>
    </source>
</evidence>
<evidence type="ECO:0000256" key="7">
    <source>
        <dbReference type="ARBA" id="ARBA00022927"/>
    </source>
</evidence>
<keyword evidence="17" id="KW-1185">Reference proteome</keyword>
<keyword evidence="9 12" id="KW-0811">Translocation</keyword>
<evidence type="ECO:0000256" key="8">
    <source>
        <dbReference type="ARBA" id="ARBA00022989"/>
    </source>
</evidence>
<dbReference type="OrthoDB" id="43651at2157"/>
<keyword evidence="10 12" id="KW-0472">Membrane</keyword>
<organism evidence="14 17">
    <name type="scientific">Methanohalophilus halophilus</name>
    <dbReference type="NCBI Taxonomy" id="2177"/>
    <lineage>
        <taxon>Archaea</taxon>
        <taxon>Methanobacteriati</taxon>
        <taxon>Methanobacteriota</taxon>
        <taxon>Stenosarchaea group</taxon>
        <taxon>Methanomicrobia</taxon>
        <taxon>Methanosarcinales</taxon>
        <taxon>Methanosarcinaceae</taxon>
        <taxon>Methanohalophilus</taxon>
    </lineage>
</organism>
<dbReference type="EMBL" id="FNMU01000001">
    <property type="protein sequence ID" value="SDW04723.1"/>
    <property type="molecule type" value="Genomic_DNA"/>
</dbReference>
<dbReference type="InterPro" id="IPR023531">
    <property type="entry name" value="Preprot_translocase_SecG"/>
</dbReference>
<dbReference type="GO" id="GO:0015031">
    <property type="term" value="P:protein transport"/>
    <property type="evidence" value="ECO:0007669"/>
    <property type="project" value="UniProtKB-UniRule"/>
</dbReference>